<evidence type="ECO:0000256" key="3">
    <source>
        <dbReference type="ARBA" id="ARBA00022723"/>
    </source>
</evidence>
<dbReference type="EMBL" id="CP000812">
    <property type="protein sequence ID" value="ABV33386.1"/>
    <property type="molecule type" value="Genomic_DNA"/>
</dbReference>
<evidence type="ECO:0000256" key="1">
    <source>
        <dbReference type="ARBA" id="ARBA00004196"/>
    </source>
</evidence>
<dbReference type="KEGG" id="tle:Tlet_0820"/>
<dbReference type="PANTHER" id="PTHR42953">
    <property type="entry name" value="HIGH-AFFINITY ZINC UPTAKE SYSTEM PROTEIN ZNUA-RELATED"/>
    <property type="match status" value="1"/>
</dbReference>
<accession>A8F5F2</accession>
<evidence type="ECO:0000313" key="7">
    <source>
        <dbReference type="Proteomes" id="UP000002016"/>
    </source>
</evidence>
<gene>
    <name evidence="6" type="ordered locus">Tlet_0820</name>
</gene>
<keyword evidence="4 5" id="KW-0732">Signal</keyword>
<dbReference type="OrthoDB" id="9810636at2"/>
<organism evidence="6 7">
    <name type="scientific">Pseudothermotoga lettingae (strain ATCC BAA-301 / DSM 14385 / NBRC 107922 / TMO)</name>
    <name type="common">Thermotoga lettingae</name>
    <dbReference type="NCBI Taxonomy" id="416591"/>
    <lineage>
        <taxon>Bacteria</taxon>
        <taxon>Thermotogati</taxon>
        <taxon>Thermotogota</taxon>
        <taxon>Thermotogae</taxon>
        <taxon>Thermotogales</taxon>
        <taxon>Thermotogaceae</taxon>
        <taxon>Pseudothermotoga</taxon>
    </lineage>
</organism>
<evidence type="ECO:0000313" key="6">
    <source>
        <dbReference type="EMBL" id="ABV33386.1"/>
    </source>
</evidence>
<dbReference type="HOGENOM" id="CLU_016838_1_0_0"/>
<keyword evidence="3" id="KW-0479">Metal-binding</keyword>
<keyword evidence="7" id="KW-1185">Reference proteome</keyword>
<keyword evidence="2" id="KW-0813">Transport</keyword>
<dbReference type="RefSeq" id="WP_012002867.1">
    <property type="nucleotide sequence ID" value="NC_009828.1"/>
</dbReference>
<dbReference type="SUPFAM" id="SSF53807">
    <property type="entry name" value="Helical backbone' metal receptor"/>
    <property type="match status" value="1"/>
</dbReference>
<feature type="chain" id="PRO_5002721723" evidence="5">
    <location>
        <begin position="21"/>
        <end position="273"/>
    </location>
</feature>
<dbReference type="GO" id="GO:0046872">
    <property type="term" value="F:metal ion binding"/>
    <property type="evidence" value="ECO:0007669"/>
    <property type="project" value="UniProtKB-KW"/>
</dbReference>
<dbReference type="eggNOG" id="COG0803">
    <property type="taxonomic scope" value="Bacteria"/>
</dbReference>
<name>A8F5F2_PSELT</name>
<protein>
    <submittedName>
        <fullName evidence="6">Periplasmic solute binding protein</fullName>
    </submittedName>
</protein>
<dbReference type="AlphaFoldDB" id="A8F5F2"/>
<feature type="signal peptide" evidence="5">
    <location>
        <begin position="1"/>
        <end position="20"/>
    </location>
</feature>
<evidence type="ECO:0000256" key="4">
    <source>
        <dbReference type="ARBA" id="ARBA00022729"/>
    </source>
</evidence>
<sequence precursor="true">MKKFLLLIILMIFISASALSETIVTSIKPLALVLESICGSQFEIRVLMENTNPHLYQLKVSDVKSLYDADLIVLSGIEEWIDKAKELFPEKVMVFSDGIFEQASKQDQHLWLDPVYTVLFAHQLYKEISSTYPEFSQILRENWKNFADEVFANLSLWYEKLSPLRKKTLLELHPALIHFAKRFDLGDIVFLESGHEEGLTTKKINEVSKLIKEKQIRYLITESNIESSTVINLAQQLKLPVVEIDVLASNSRTYVEFINSLVNALIAAENTHR</sequence>
<dbReference type="Proteomes" id="UP000002016">
    <property type="component" value="Chromosome"/>
</dbReference>
<evidence type="ECO:0000256" key="5">
    <source>
        <dbReference type="SAM" id="SignalP"/>
    </source>
</evidence>
<evidence type="ECO:0000256" key="2">
    <source>
        <dbReference type="ARBA" id="ARBA00022448"/>
    </source>
</evidence>
<dbReference type="InterPro" id="IPR050492">
    <property type="entry name" value="Bact_metal-bind_prot9"/>
</dbReference>
<dbReference type="GO" id="GO:0030313">
    <property type="term" value="C:cell envelope"/>
    <property type="evidence" value="ECO:0007669"/>
    <property type="project" value="UniProtKB-SubCell"/>
</dbReference>
<dbReference type="InterPro" id="IPR006127">
    <property type="entry name" value="ZnuA-like"/>
</dbReference>
<reference evidence="6 7" key="2">
    <citation type="journal article" date="2009" name="Proc. Natl. Acad. Sci. U.S.A.">
        <title>On the chimeric nature, thermophilic origin, and phylogenetic placement of the Thermotogales.</title>
        <authorList>
            <person name="Zhaxybayeva O."/>
            <person name="Swithers K.S."/>
            <person name="Lapierre P."/>
            <person name="Fournier G.P."/>
            <person name="Bickhart D.M."/>
            <person name="DeBoy R.T."/>
            <person name="Nelson K.E."/>
            <person name="Nesbo C.L."/>
            <person name="Doolittle W.F."/>
            <person name="Gogarten J.P."/>
            <person name="Noll K.M."/>
        </authorList>
    </citation>
    <scope>NUCLEOTIDE SEQUENCE [LARGE SCALE GENOMIC DNA]</scope>
    <source>
        <strain evidence="7">ATCC BAA-301 / DSM 14385 / NBRC 107922 / TMO</strain>
    </source>
</reference>
<comment type="subcellular location">
    <subcellularLocation>
        <location evidence="1">Cell envelope</location>
    </subcellularLocation>
</comment>
<dbReference type="GO" id="GO:0030001">
    <property type="term" value="P:metal ion transport"/>
    <property type="evidence" value="ECO:0007669"/>
    <property type="project" value="InterPro"/>
</dbReference>
<dbReference type="PANTHER" id="PTHR42953:SF1">
    <property type="entry name" value="METAL-BINDING PROTEIN HI_0362-RELATED"/>
    <property type="match status" value="1"/>
</dbReference>
<reference evidence="6 7" key="1">
    <citation type="submission" date="2007-08" db="EMBL/GenBank/DDBJ databases">
        <title>Complete sequence of Thermotoga lettingae TMO.</title>
        <authorList>
            <consortium name="US DOE Joint Genome Institute"/>
            <person name="Copeland A."/>
            <person name="Lucas S."/>
            <person name="Lapidus A."/>
            <person name="Barry K."/>
            <person name="Glavina del Rio T."/>
            <person name="Dalin E."/>
            <person name="Tice H."/>
            <person name="Pitluck S."/>
            <person name="Foster B."/>
            <person name="Bruce D."/>
            <person name="Schmutz J."/>
            <person name="Larimer F."/>
            <person name="Land M."/>
            <person name="Hauser L."/>
            <person name="Kyrpides N."/>
            <person name="Mikhailova N."/>
            <person name="Nelson K."/>
            <person name="Gogarten J.P."/>
            <person name="Noll K."/>
            <person name="Richardson P."/>
        </authorList>
    </citation>
    <scope>NUCLEOTIDE SEQUENCE [LARGE SCALE GENOMIC DNA]</scope>
    <source>
        <strain evidence="7">ATCC BAA-301 / DSM 14385 / NBRC 107922 / TMO</strain>
    </source>
</reference>
<dbReference type="Gene3D" id="3.40.50.1980">
    <property type="entry name" value="Nitrogenase molybdenum iron protein domain"/>
    <property type="match status" value="2"/>
</dbReference>
<dbReference type="STRING" id="416591.Tlet_0820"/>
<dbReference type="Pfam" id="PF01297">
    <property type="entry name" value="ZnuA"/>
    <property type="match status" value="1"/>
</dbReference>
<proteinExistence type="predicted"/>